<keyword evidence="2" id="KW-1185">Reference proteome</keyword>
<reference evidence="1" key="1">
    <citation type="submission" date="2023-11" db="EMBL/GenBank/DDBJ databases">
        <title>Genome assemblies of two species of porcelain crab, Petrolisthes cinctipes and Petrolisthes manimaculis (Anomura: Porcellanidae).</title>
        <authorList>
            <person name="Angst P."/>
        </authorList>
    </citation>
    <scope>NUCLEOTIDE SEQUENCE</scope>
    <source>
        <strain evidence="1">PB745_02</strain>
        <tissue evidence="1">Gill</tissue>
    </source>
</reference>
<dbReference type="AlphaFoldDB" id="A0AAE1PT05"/>
<evidence type="ECO:0000313" key="1">
    <source>
        <dbReference type="EMBL" id="KAK4313948.1"/>
    </source>
</evidence>
<name>A0AAE1PT05_9EUCA</name>
<dbReference type="Proteomes" id="UP001292094">
    <property type="component" value="Unassembled WGS sequence"/>
</dbReference>
<organism evidence="1 2">
    <name type="scientific">Petrolisthes manimaculis</name>
    <dbReference type="NCBI Taxonomy" id="1843537"/>
    <lineage>
        <taxon>Eukaryota</taxon>
        <taxon>Metazoa</taxon>
        <taxon>Ecdysozoa</taxon>
        <taxon>Arthropoda</taxon>
        <taxon>Crustacea</taxon>
        <taxon>Multicrustacea</taxon>
        <taxon>Malacostraca</taxon>
        <taxon>Eumalacostraca</taxon>
        <taxon>Eucarida</taxon>
        <taxon>Decapoda</taxon>
        <taxon>Pleocyemata</taxon>
        <taxon>Anomura</taxon>
        <taxon>Galatheoidea</taxon>
        <taxon>Porcellanidae</taxon>
        <taxon>Petrolisthes</taxon>
    </lineage>
</organism>
<accession>A0AAE1PT05</accession>
<gene>
    <name evidence="1" type="ORF">Pmani_014746</name>
</gene>
<dbReference type="EMBL" id="JAWZYT010001253">
    <property type="protein sequence ID" value="KAK4313948.1"/>
    <property type="molecule type" value="Genomic_DNA"/>
</dbReference>
<evidence type="ECO:0000313" key="2">
    <source>
        <dbReference type="Proteomes" id="UP001292094"/>
    </source>
</evidence>
<sequence>MVWMEVVVVVVGRVVDDAGSGRVVVIGVEPLRAPPASPCLTITSCLTLSHYHLIPHSASLPSFASHHLLLPLASLSPSVLLHSLIPHPASLSPPASLHSLLPIHSLPGLIEYRSTLHHHPCLIF</sequence>
<protein>
    <submittedName>
        <fullName evidence="1">Uncharacterized protein</fullName>
    </submittedName>
</protein>
<proteinExistence type="predicted"/>
<comment type="caution">
    <text evidence="1">The sequence shown here is derived from an EMBL/GenBank/DDBJ whole genome shotgun (WGS) entry which is preliminary data.</text>
</comment>